<evidence type="ECO:0000313" key="2">
    <source>
        <dbReference type="Proteomes" id="UP000189703"/>
    </source>
</evidence>
<feature type="compositionally biased region" description="Basic and acidic residues" evidence="1">
    <location>
        <begin position="1"/>
        <end position="22"/>
    </location>
</feature>
<name>A0A1U7ZCP1_NELNU</name>
<feature type="region of interest" description="Disordered" evidence="1">
    <location>
        <begin position="1"/>
        <end position="49"/>
    </location>
</feature>
<gene>
    <name evidence="3" type="primary">LOC104592745</name>
</gene>
<organism evidence="2 3">
    <name type="scientific">Nelumbo nucifera</name>
    <name type="common">Sacred lotus</name>
    <dbReference type="NCBI Taxonomy" id="4432"/>
    <lineage>
        <taxon>Eukaryota</taxon>
        <taxon>Viridiplantae</taxon>
        <taxon>Streptophyta</taxon>
        <taxon>Embryophyta</taxon>
        <taxon>Tracheophyta</taxon>
        <taxon>Spermatophyta</taxon>
        <taxon>Magnoliopsida</taxon>
        <taxon>Proteales</taxon>
        <taxon>Nelumbonaceae</taxon>
        <taxon>Nelumbo</taxon>
    </lineage>
</organism>
<dbReference type="AlphaFoldDB" id="A0A1U7ZCP1"/>
<evidence type="ECO:0000313" key="3">
    <source>
        <dbReference type="RefSeq" id="XP_010250514.1"/>
    </source>
</evidence>
<protein>
    <submittedName>
        <fullName evidence="3">Uncharacterized protein LOC104592745</fullName>
    </submittedName>
</protein>
<dbReference type="OrthoDB" id="548564at2759"/>
<dbReference type="KEGG" id="nnu:104592745"/>
<dbReference type="RefSeq" id="XP_010250514.1">
    <property type="nucleotide sequence ID" value="XM_010252212.2"/>
</dbReference>
<dbReference type="InParanoid" id="A0A1U7ZCP1"/>
<proteinExistence type="predicted"/>
<reference evidence="3" key="1">
    <citation type="submission" date="2025-08" db="UniProtKB">
        <authorList>
            <consortium name="RefSeq"/>
        </authorList>
    </citation>
    <scope>IDENTIFICATION</scope>
</reference>
<evidence type="ECO:0000256" key="1">
    <source>
        <dbReference type="SAM" id="MobiDB-lite"/>
    </source>
</evidence>
<accession>A0A1U7ZCP1</accession>
<sequence>MRELLNELKEDGNEIADGEFKRGTTSYDADIQESEDASSPHSQEEMQQKYMGQNNIALELISNVIGVDKEGHAHQQILSYAVKRLQRLFKLDDNNLLNCILASSPMQIYFRVLECIKI</sequence>
<keyword evidence="2" id="KW-1185">Reference proteome</keyword>
<dbReference type="Proteomes" id="UP000189703">
    <property type="component" value="Unplaced"/>
</dbReference>
<dbReference type="GeneID" id="104592745"/>